<proteinExistence type="predicted"/>
<dbReference type="EMBL" id="AM292320">
    <property type="protein sequence ID" value="CAL23081.2"/>
    <property type="molecule type" value="Genomic_DNA"/>
</dbReference>
<keyword evidence="1" id="KW-0472">Membrane</keyword>
<evidence type="ECO:0000313" key="2">
    <source>
        <dbReference type="EMBL" id="CAL23081.2"/>
    </source>
</evidence>
<keyword evidence="1" id="KW-1133">Transmembrane helix</keyword>
<keyword evidence="1" id="KW-0812">Transmembrane</keyword>
<dbReference type="RefSeq" id="YP_001481139.1">
    <property type="nucleotide sequence ID" value="NC_009833.1"/>
</dbReference>
<geneLocation type="mitochondrion" evidence="2"/>
<evidence type="ECO:0000256" key="1">
    <source>
        <dbReference type="SAM" id="Phobius"/>
    </source>
</evidence>
<name>A7WL68_9ASCI</name>
<dbReference type="GeneID" id="5614348"/>
<protein>
    <submittedName>
        <fullName evidence="2">ATPase subunit 8</fullName>
    </submittedName>
</protein>
<reference evidence="2" key="1">
    <citation type="journal article" date="2007" name="BMC Evol. Biol.">
        <title>The mitochondrial genome of Phallusia mammillata and Phallusia fumigata (Tunicata, Ascidiacea): high genome plasticity at intra-genus level.</title>
        <authorList>
            <person name="Iannelli F."/>
            <person name="Griggio F."/>
            <person name="Pesole G."/>
            <person name="Gissi C."/>
        </authorList>
    </citation>
    <scope>NUCLEOTIDE SEQUENCE</scope>
    <source>
        <tissue evidence="2">Muscle</tissue>
    </source>
</reference>
<dbReference type="AlphaFoldDB" id="A7WL68"/>
<keyword evidence="2" id="KW-0496">Mitochondrion</keyword>
<sequence>MPQINLGSFFVLAISVMGMLIYVWVPVAGDV</sequence>
<dbReference type="CTD" id="4509"/>
<accession>A7WL68</accession>
<feature type="transmembrane region" description="Helical" evidence="1">
    <location>
        <begin position="6"/>
        <end position="25"/>
    </location>
</feature>
<gene>
    <name evidence="2" type="primary">atp8</name>
</gene>
<organism evidence="2">
    <name type="scientific">Phallusia mammillata</name>
    <dbReference type="NCBI Taxonomy" id="59560"/>
    <lineage>
        <taxon>Eukaryota</taxon>
        <taxon>Metazoa</taxon>
        <taxon>Chordata</taxon>
        <taxon>Tunicata</taxon>
        <taxon>Ascidiacea</taxon>
        <taxon>Phlebobranchia</taxon>
        <taxon>Ascidiidae</taxon>
        <taxon>Phallusia</taxon>
    </lineage>
</organism>